<protein>
    <submittedName>
        <fullName evidence="2">Prepilin-type N-terminal cleavage/methylation domain-containing protein</fullName>
    </submittedName>
</protein>
<dbReference type="Pfam" id="PF07963">
    <property type="entry name" value="N_methyl"/>
    <property type="match status" value="1"/>
</dbReference>
<evidence type="ECO:0000313" key="2">
    <source>
        <dbReference type="EMBL" id="RZD19563.1"/>
    </source>
</evidence>
<dbReference type="Proteomes" id="UP000319296">
    <property type="component" value="Unassembled WGS sequence"/>
</dbReference>
<comment type="caution">
    <text evidence="2">The sequence shown here is derived from an EMBL/GenBank/DDBJ whole genome shotgun (WGS) entry which is preliminary data.</text>
</comment>
<dbReference type="EMBL" id="SGBB01000001">
    <property type="protein sequence ID" value="RZD19563.1"/>
    <property type="molecule type" value="Genomic_DNA"/>
</dbReference>
<organism evidence="2 3">
    <name type="scientific">Candidatus Acididesulfobacter diazotrophicus</name>
    <dbReference type="NCBI Taxonomy" id="2597226"/>
    <lineage>
        <taxon>Bacteria</taxon>
        <taxon>Deltaproteobacteria</taxon>
        <taxon>Candidatus Acidulodesulfobacterales</taxon>
        <taxon>Candidatus Acididesulfobacter</taxon>
    </lineage>
</organism>
<dbReference type="Gene3D" id="3.30.700.10">
    <property type="entry name" value="Glycoprotein, Type 4 Pilin"/>
    <property type="match status" value="1"/>
</dbReference>
<dbReference type="InterPro" id="IPR012902">
    <property type="entry name" value="N_methyl_site"/>
</dbReference>
<keyword evidence="1" id="KW-1133">Transmembrane helix</keyword>
<dbReference type="SUPFAM" id="SSF54523">
    <property type="entry name" value="Pili subunits"/>
    <property type="match status" value="1"/>
</dbReference>
<keyword evidence="1" id="KW-0812">Transmembrane</keyword>
<dbReference type="AlphaFoldDB" id="A0A519BQM6"/>
<evidence type="ECO:0000256" key="1">
    <source>
        <dbReference type="SAM" id="Phobius"/>
    </source>
</evidence>
<reference evidence="2 3" key="1">
    <citation type="journal article" date="2019" name="ISME J.">
        <title>Insights into ecological role of a new deltaproteobacterial order Candidatus Acidulodesulfobacterales by metagenomics and metatranscriptomics.</title>
        <authorList>
            <person name="Tan S."/>
            <person name="Liu J."/>
            <person name="Fang Y."/>
            <person name="Hedlund B.P."/>
            <person name="Lian Z.H."/>
            <person name="Huang L.Y."/>
            <person name="Li J.T."/>
            <person name="Huang L.N."/>
            <person name="Li W.J."/>
            <person name="Jiang H.C."/>
            <person name="Dong H.L."/>
            <person name="Shu W.S."/>
        </authorList>
    </citation>
    <scope>NUCLEOTIDE SEQUENCE [LARGE SCALE GENOMIC DNA]</scope>
    <source>
        <strain evidence="2">AP1</strain>
    </source>
</reference>
<accession>A0A519BQM6</accession>
<gene>
    <name evidence="2" type="ORF">EVG15_01390</name>
</gene>
<feature type="transmembrane region" description="Helical" evidence="1">
    <location>
        <begin position="12"/>
        <end position="37"/>
    </location>
</feature>
<name>A0A519BQM6_9DELT</name>
<dbReference type="NCBIfam" id="TIGR02532">
    <property type="entry name" value="IV_pilin_GFxxxE"/>
    <property type="match status" value="1"/>
</dbReference>
<evidence type="ECO:0000313" key="3">
    <source>
        <dbReference type="Proteomes" id="UP000319296"/>
    </source>
</evidence>
<keyword evidence="1" id="KW-0472">Membrane</keyword>
<dbReference type="InterPro" id="IPR045584">
    <property type="entry name" value="Pilin-like"/>
</dbReference>
<sequence>MKKVKNILNNNAGFTMMELIVAMIIVSILTAGGLYVYSKYMGVSKVTSAAGQVNAMKASVLNYMSQNQGSIQGVTVSDMVTQGVLGKSWTATAALAPGTACPAGSTTIYHCDPWNGAISVVQDTNFSNVYEIEFGLVPENDAYKIASDFFNSLDNTDSGQGSGAIFNGAALTPNDTQAETSNAAGTLTLYFRA</sequence>
<proteinExistence type="predicted"/>